<organism evidence="1 2">
    <name type="scientific">Paraburkholderia youngii</name>
    <dbReference type="NCBI Taxonomy" id="2782701"/>
    <lineage>
        <taxon>Bacteria</taxon>
        <taxon>Pseudomonadati</taxon>
        <taxon>Pseudomonadota</taxon>
        <taxon>Betaproteobacteria</taxon>
        <taxon>Burkholderiales</taxon>
        <taxon>Burkholderiaceae</taxon>
        <taxon>Paraburkholderia</taxon>
    </lineage>
</organism>
<sequence length="148" mass="16376">MRAVNLGGAKETQTKPRIKVTHADVTPGSGFTVRDVVEIDGIPRKKVAFSVRYENNVLFYRFASELTCFRLTRNKLWHNPGSFPRRATASDGTRSNGTVPVKQNLIQVDGVPSPCLLLLPHPVNVPDSVRFFAAAAHSDHPIIETSQR</sequence>
<protein>
    <submittedName>
        <fullName evidence="1">Uncharacterized protein</fullName>
    </submittedName>
</protein>
<dbReference type="AlphaFoldDB" id="A0A7W8P2Y4"/>
<evidence type="ECO:0000313" key="2">
    <source>
        <dbReference type="Proteomes" id="UP000592820"/>
    </source>
</evidence>
<comment type="caution">
    <text evidence="1">The sequence shown here is derived from an EMBL/GenBank/DDBJ whole genome shotgun (WGS) entry which is preliminary data.</text>
</comment>
<reference evidence="1 2" key="1">
    <citation type="submission" date="2020-08" db="EMBL/GenBank/DDBJ databases">
        <title>Genomic Encyclopedia of Type Strains, Phase IV (KMG-V): Genome sequencing to study the core and pangenomes of soil and plant-associated prokaryotes.</title>
        <authorList>
            <person name="Whitman W."/>
        </authorList>
    </citation>
    <scope>NUCLEOTIDE SEQUENCE [LARGE SCALE GENOMIC DNA]</scope>
    <source>
        <strain evidence="1 2">JPY162</strain>
    </source>
</reference>
<accession>A0A7W8P2Y4</accession>
<dbReference type="RefSeq" id="WP_184226306.1">
    <property type="nucleotide sequence ID" value="NZ_JACHDE010000003.1"/>
</dbReference>
<gene>
    <name evidence="1" type="ORF">HDG41_002519</name>
</gene>
<name>A0A7W8P2Y4_9BURK</name>
<proteinExistence type="predicted"/>
<evidence type="ECO:0000313" key="1">
    <source>
        <dbReference type="EMBL" id="MBB5400470.1"/>
    </source>
</evidence>
<dbReference type="Proteomes" id="UP000592820">
    <property type="component" value="Unassembled WGS sequence"/>
</dbReference>
<dbReference type="EMBL" id="JACHDE010000003">
    <property type="protein sequence ID" value="MBB5400470.1"/>
    <property type="molecule type" value="Genomic_DNA"/>
</dbReference>